<dbReference type="Proteomes" id="UP000694393">
    <property type="component" value="Unplaced"/>
</dbReference>
<dbReference type="SMART" id="SM00349">
    <property type="entry name" value="KRAB"/>
    <property type="match status" value="1"/>
</dbReference>
<dbReference type="InterPro" id="IPR001909">
    <property type="entry name" value="KRAB"/>
</dbReference>
<feature type="domain" description="KRAB" evidence="1">
    <location>
        <begin position="1"/>
        <end position="70"/>
    </location>
</feature>
<dbReference type="AlphaFoldDB" id="A0A8C8RBJ6"/>
<evidence type="ECO:0000259" key="1">
    <source>
        <dbReference type="PROSITE" id="PS50805"/>
    </source>
</evidence>
<dbReference type="CDD" id="cd07765">
    <property type="entry name" value="KRAB_A-box"/>
    <property type="match status" value="1"/>
</dbReference>
<keyword evidence="3" id="KW-1185">Reference proteome</keyword>
<evidence type="ECO:0000313" key="3">
    <source>
        <dbReference type="Proteomes" id="UP000694393"/>
    </source>
</evidence>
<dbReference type="Ensembl" id="ENSPCET00000002935.1">
    <property type="protein sequence ID" value="ENSPCEP00000002833.1"/>
    <property type="gene ID" value="ENSPCEG00000002300.1"/>
</dbReference>
<dbReference type="SUPFAM" id="SSF109640">
    <property type="entry name" value="KRAB domain (Kruppel-associated box)"/>
    <property type="match status" value="1"/>
</dbReference>
<organism evidence="2 3">
    <name type="scientific">Pelusios castaneus</name>
    <name type="common">West African mud turtle</name>
    <dbReference type="NCBI Taxonomy" id="367368"/>
    <lineage>
        <taxon>Eukaryota</taxon>
        <taxon>Metazoa</taxon>
        <taxon>Chordata</taxon>
        <taxon>Craniata</taxon>
        <taxon>Vertebrata</taxon>
        <taxon>Euteleostomi</taxon>
        <taxon>Archelosauria</taxon>
        <taxon>Testudinata</taxon>
        <taxon>Testudines</taxon>
        <taxon>Pleurodira</taxon>
        <taxon>Pelomedusidae</taxon>
        <taxon>Pelusios</taxon>
    </lineage>
</organism>
<dbReference type="InterPro" id="IPR036051">
    <property type="entry name" value="KRAB_dom_sf"/>
</dbReference>
<dbReference type="GO" id="GO:0006355">
    <property type="term" value="P:regulation of DNA-templated transcription"/>
    <property type="evidence" value="ECO:0007669"/>
    <property type="project" value="InterPro"/>
</dbReference>
<dbReference type="PROSITE" id="PS50805">
    <property type="entry name" value="KRAB"/>
    <property type="match status" value="1"/>
</dbReference>
<sequence length="102" mass="11222">LKEVAAYVTKEECAFLAPDQTHLYKDIMQETYENLTSLGIQNFCPARCPDSKQGTQLGPSPLHPARWKKKLSKGACRFYFSPPEGAPPLPFCCGGAPSADEM</sequence>
<evidence type="ECO:0000313" key="2">
    <source>
        <dbReference type="Ensembl" id="ENSPCEP00000002833.1"/>
    </source>
</evidence>
<proteinExistence type="predicted"/>
<dbReference type="Gene3D" id="6.10.140.140">
    <property type="match status" value="1"/>
</dbReference>
<accession>A0A8C8RBJ6</accession>
<dbReference type="Pfam" id="PF01352">
    <property type="entry name" value="KRAB"/>
    <property type="match status" value="1"/>
</dbReference>
<reference evidence="2" key="2">
    <citation type="submission" date="2025-09" db="UniProtKB">
        <authorList>
            <consortium name="Ensembl"/>
        </authorList>
    </citation>
    <scope>IDENTIFICATION</scope>
</reference>
<protein>
    <recommendedName>
        <fullName evidence="1">KRAB domain-containing protein</fullName>
    </recommendedName>
</protein>
<reference evidence="2" key="1">
    <citation type="submission" date="2025-08" db="UniProtKB">
        <authorList>
            <consortium name="Ensembl"/>
        </authorList>
    </citation>
    <scope>IDENTIFICATION</scope>
</reference>
<name>A0A8C8RBJ6_9SAUR</name>